<evidence type="ECO:0000256" key="5">
    <source>
        <dbReference type="ARBA" id="ARBA00023065"/>
    </source>
</evidence>
<keyword evidence="4" id="KW-0375">Hydrogen ion transport</keyword>
<evidence type="ECO:0000313" key="8">
    <source>
        <dbReference type="EMBL" id="ASQ40180.1"/>
    </source>
</evidence>
<dbReference type="PRINTS" id="PR00125">
    <property type="entry name" value="ATPASEDELTA"/>
</dbReference>
<keyword evidence="7" id="KW-0066">ATP synthesis</keyword>
<keyword evidence="6" id="KW-0472">Membrane</keyword>
<keyword evidence="8" id="KW-0934">Plastid</keyword>
<evidence type="ECO:0000256" key="4">
    <source>
        <dbReference type="ARBA" id="ARBA00022781"/>
    </source>
</evidence>
<sequence length="184" mass="21609">MEKRQLGSKVLQPYAEAIFDLAKKNNLLDEIKVDLYSLITLIKSSNELKELFFSPVIKRSVKKALLTDFVNKLNFKPETTKFLYLLVDRNRFIYIENIFYRYELLIYKFRKIDIVDIVTAVEFSPAQQDELKSIIKAKINSNDVELNFSFNKELIAGFIISINSQVIDMSFLGQVYRLKERLFT</sequence>
<dbReference type="AlphaFoldDB" id="A0A3G1IVW0"/>
<evidence type="ECO:0000256" key="6">
    <source>
        <dbReference type="ARBA" id="ARBA00023136"/>
    </source>
</evidence>
<dbReference type="NCBIfam" id="TIGR01145">
    <property type="entry name" value="ATP_synt_delta"/>
    <property type="match status" value="1"/>
</dbReference>
<dbReference type="GO" id="GO:0046933">
    <property type="term" value="F:proton-transporting ATP synthase activity, rotational mechanism"/>
    <property type="evidence" value="ECO:0007669"/>
    <property type="project" value="InterPro"/>
</dbReference>
<comment type="similarity">
    <text evidence="2">Belongs to the ATPase delta chain family.</text>
</comment>
<comment type="subcellular location">
    <subcellularLocation>
        <location evidence="1">Membrane</location>
    </subcellularLocation>
</comment>
<dbReference type="SUPFAM" id="SSF47928">
    <property type="entry name" value="N-terminal domain of the delta subunit of the F1F0-ATP synthase"/>
    <property type="match status" value="1"/>
</dbReference>
<name>A0A3G1IVW0_9EUKA</name>
<keyword evidence="5" id="KW-0406">Ion transport</keyword>
<reference evidence="8" key="1">
    <citation type="submission" date="2017-05" db="EMBL/GenBank/DDBJ databases">
        <title>Plastid comparative genomics reveals ancient divergence between Glaucophyte genera.</title>
        <authorList>
            <person name="Figueroa-Martinez F.J."/>
            <person name="Jackson C."/>
            <person name="Reyes-Prieto A."/>
        </authorList>
    </citation>
    <scope>NUCLEOTIDE SEQUENCE</scope>
    <source>
        <strain evidence="8">SAG 46.84</strain>
    </source>
</reference>
<dbReference type="GO" id="GO:0016020">
    <property type="term" value="C:membrane"/>
    <property type="evidence" value="ECO:0007669"/>
    <property type="project" value="UniProtKB-SubCell"/>
</dbReference>
<evidence type="ECO:0000256" key="2">
    <source>
        <dbReference type="ARBA" id="ARBA00007046"/>
    </source>
</evidence>
<dbReference type="Gene3D" id="1.10.520.20">
    <property type="entry name" value="N-terminal domain of the delta subunit of the F1F0-ATP synthase"/>
    <property type="match status" value="1"/>
</dbReference>
<dbReference type="InterPro" id="IPR000711">
    <property type="entry name" value="ATPase_OSCP/dsu"/>
</dbReference>
<dbReference type="EMBL" id="MF167426">
    <property type="protein sequence ID" value="ASQ40180.1"/>
    <property type="molecule type" value="Genomic_DNA"/>
</dbReference>
<keyword evidence="3" id="KW-0813">Transport</keyword>
<dbReference type="InterPro" id="IPR026015">
    <property type="entry name" value="ATP_synth_OSCP/delta_N_sf"/>
</dbReference>
<gene>
    <name evidence="8" type="primary">atpD</name>
</gene>
<organism evidence="8">
    <name type="scientific">Gloeochaete wittrockiana</name>
    <dbReference type="NCBI Taxonomy" id="38269"/>
    <lineage>
        <taxon>Eukaryota</taxon>
        <taxon>Glaucocystophyceae</taxon>
        <taxon>Gloeochaetales</taxon>
        <taxon>Gloeochaetaceae</taxon>
        <taxon>Gloeochaete</taxon>
    </lineage>
</organism>
<evidence type="ECO:0000256" key="1">
    <source>
        <dbReference type="ARBA" id="ARBA00004370"/>
    </source>
</evidence>
<dbReference type="RefSeq" id="YP_009546119.1">
    <property type="nucleotide sequence ID" value="NC_040153.1"/>
</dbReference>
<dbReference type="Pfam" id="PF00213">
    <property type="entry name" value="OSCP"/>
    <property type="match status" value="1"/>
</dbReference>
<proteinExistence type="inferred from homology"/>
<protein>
    <submittedName>
        <fullName evidence="8">ATP synthase CF1 delta subunit</fullName>
    </submittedName>
</protein>
<dbReference type="GeneID" id="38572584"/>
<evidence type="ECO:0000256" key="3">
    <source>
        <dbReference type="ARBA" id="ARBA00022448"/>
    </source>
</evidence>
<dbReference type="PANTHER" id="PTHR11910">
    <property type="entry name" value="ATP SYNTHASE DELTA CHAIN"/>
    <property type="match status" value="1"/>
</dbReference>
<geneLocation type="plastid" evidence="8"/>
<dbReference type="HAMAP" id="MF_01416">
    <property type="entry name" value="ATP_synth_delta_bact"/>
    <property type="match status" value="1"/>
</dbReference>
<evidence type="ECO:0000256" key="7">
    <source>
        <dbReference type="ARBA" id="ARBA00023310"/>
    </source>
</evidence>
<accession>A0A3G1IVW0</accession>